<dbReference type="Proteomes" id="UP000033423">
    <property type="component" value="Unassembled WGS sequence"/>
</dbReference>
<dbReference type="EMBL" id="LACI01001057">
    <property type="protein sequence ID" value="KJU85359.1"/>
    <property type="molecule type" value="Genomic_DNA"/>
</dbReference>
<reference evidence="2 3" key="1">
    <citation type="submission" date="2015-02" db="EMBL/GenBank/DDBJ databases">
        <title>Single-cell genomics of uncultivated deep-branching MTB reveals a conserved set of magnetosome genes.</title>
        <authorList>
            <person name="Kolinko S."/>
            <person name="Richter M."/>
            <person name="Glockner F.O."/>
            <person name="Brachmann A."/>
            <person name="Schuler D."/>
        </authorList>
    </citation>
    <scope>NUCLEOTIDE SEQUENCE [LARGE SCALE GENOMIC DNA]</scope>
    <source>
        <strain evidence="2">TM-1</strain>
    </source>
</reference>
<organism evidence="2 3">
    <name type="scientific">Candidatus Magnetobacterium bavaricum</name>
    <dbReference type="NCBI Taxonomy" id="29290"/>
    <lineage>
        <taxon>Bacteria</taxon>
        <taxon>Pseudomonadati</taxon>
        <taxon>Nitrospirota</taxon>
        <taxon>Thermodesulfovibrionia</taxon>
        <taxon>Thermodesulfovibrionales</taxon>
        <taxon>Candidatus Magnetobacteriaceae</taxon>
        <taxon>Candidatus Magnetobacterium</taxon>
    </lineage>
</organism>
<accession>A0A0F3GTV1</accession>
<evidence type="ECO:0000313" key="3">
    <source>
        <dbReference type="Proteomes" id="UP000033423"/>
    </source>
</evidence>
<feature type="region of interest" description="Disordered" evidence="1">
    <location>
        <begin position="1"/>
        <end position="34"/>
    </location>
</feature>
<comment type="caution">
    <text evidence="2">The sequence shown here is derived from an EMBL/GenBank/DDBJ whole genome shotgun (WGS) entry which is preliminary data.</text>
</comment>
<gene>
    <name evidence="2" type="ORF">MBAV_002442</name>
</gene>
<evidence type="ECO:0000256" key="1">
    <source>
        <dbReference type="SAM" id="MobiDB-lite"/>
    </source>
</evidence>
<dbReference type="AlphaFoldDB" id="A0A0F3GTV1"/>
<keyword evidence="3" id="KW-1185">Reference proteome</keyword>
<protein>
    <submittedName>
        <fullName evidence="2">Uncharacterized protein</fullName>
    </submittedName>
</protein>
<sequence length="162" mass="19111">MSKKKPKHKAISSVKKIPHKIESPSVKKKPARDLSLSIESKSKNPVWRFGMVDFEGQWGWENLNRVDDFKLIQGKLKNFETMTWGEIEKKLIKKGTPQNHSIQVEKICKDAQDRLKEIKMDDRDELYSLRFSGKERLWGVREGEILYILWWDPYHTVCPIQS</sequence>
<name>A0A0F3GTV1_9BACT</name>
<evidence type="ECO:0000313" key="2">
    <source>
        <dbReference type="EMBL" id="KJU85359.1"/>
    </source>
</evidence>
<proteinExistence type="predicted"/>
<feature type="compositionally biased region" description="Basic residues" evidence="1">
    <location>
        <begin position="1"/>
        <end position="10"/>
    </location>
</feature>